<reference evidence="2" key="1">
    <citation type="submission" date="2022-03" db="EMBL/GenBank/DDBJ databases">
        <title>Draft genome sequence of Aduncisulcus paluster, a free-living microaerophilic Fornicata.</title>
        <authorList>
            <person name="Yuyama I."/>
            <person name="Kume K."/>
            <person name="Tamura T."/>
            <person name="Inagaki Y."/>
            <person name="Hashimoto T."/>
        </authorList>
    </citation>
    <scope>NUCLEOTIDE SEQUENCE</scope>
    <source>
        <strain evidence="2">NY0171</strain>
    </source>
</reference>
<dbReference type="InterPro" id="IPR016197">
    <property type="entry name" value="Chromo-like_dom_sf"/>
</dbReference>
<gene>
    <name evidence="2" type="ORF">ADUPG1_002968</name>
</gene>
<keyword evidence="3" id="KW-1185">Reference proteome</keyword>
<dbReference type="SUPFAM" id="SSF54160">
    <property type="entry name" value="Chromo domain-like"/>
    <property type="match status" value="1"/>
</dbReference>
<organism evidence="2 3">
    <name type="scientific">Aduncisulcus paluster</name>
    <dbReference type="NCBI Taxonomy" id="2918883"/>
    <lineage>
        <taxon>Eukaryota</taxon>
        <taxon>Metamonada</taxon>
        <taxon>Carpediemonas-like organisms</taxon>
        <taxon>Aduncisulcus</taxon>
    </lineage>
</organism>
<proteinExistence type="predicted"/>
<evidence type="ECO:0000259" key="1">
    <source>
        <dbReference type="PROSITE" id="PS50013"/>
    </source>
</evidence>
<evidence type="ECO:0000313" key="2">
    <source>
        <dbReference type="EMBL" id="GKT35330.1"/>
    </source>
</evidence>
<dbReference type="EMBL" id="BQXS01003761">
    <property type="protein sequence ID" value="GKT35330.1"/>
    <property type="molecule type" value="Genomic_DNA"/>
</dbReference>
<dbReference type="InterPro" id="IPR000953">
    <property type="entry name" value="Chromo/chromo_shadow_dom"/>
</dbReference>
<dbReference type="Proteomes" id="UP001057375">
    <property type="component" value="Unassembled WGS sequence"/>
</dbReference>
<feature type="non-terminal residue" evidence="2">
    <location>
        <position position="186"/>
    </location>
</feature>
<name>A0ABQ5KS95_9EUKA</name>
<feature type="domain" description="Chromo" evidence="1">
    <location>
        <begin position="121"/>
        <end position="180"/>
    </location>
</feature>
<evidence type="ECO:0000313" key="3">
    <source>
        <dbReference type="Proteomes" id="UP001057375"/>
    </source>
</evidence>
<dbReference type="Pfam" id="PF00385">
    <property type="entry name" value="Chromo"/>
    <property type="match status" value="1"/>
</dbReference>
<dbReference type="InterPro" id="IPR023780">
    <property type="entry name" value="Chromo_domain"/>
</dbReference>
<dbReference type="Gene3D" id="2.40.50.40">
    <property type="match status" value="1"/>
</dbReference>
<sequence length="186" mass="21811">MFGRKSQDISILKDYTKELEKKREDIEAEIAKSQPESKTPTTFKIDDLVLYKPDKISKKSAPRMQGPFIISEILSPYRYRIKPIDGGDPILSSYKTLKKFIRKDQTDEDLKKAKGKDDQTYLIEDIISHRYGKKLPIRFKVRWSGYTSSEDTWPDWPSLKDTEAIDRYLKRHPALAKRIQDKEVNI</sequence>
<comment type="caution">
    <text evidence="2">The sequence shown here is derived from an EMBL/GenBank/DDBJ whole genome shotgun (WGS) entry which is preliminary data.</text>
</comment>
<accession>A0ABQ5KS95</accession>
<dbReference type="PROSITE" id="PS50013">
    <property type="entry name" value="CHROMO_2"/>
    <property type="match status" value="1"/>
</dbReference>
<protein>
    <recommendedName>
        <fullName evidence="1">Chromo domain-containing protein</fullName>
    </recommendedName>
</protein>